<comment type="caution">
    <text evidence="4">The sequence shown here is derived from an EMBL/GenBank/DDBJ whole genome shotgun (WGS) entry which is preliminary data.</text>
</comment>
<reference evidence="4 5" key="1">
    <citation type="submission" date="2017-01" db="EMBL/GenBank/DDBJ databases">
        <authorList>
            <person name="Varghese N."/>
            <person name="Submissions S."/>
        </authorList>
    </citation>
    <scope>NUCLEOTIDE SEQUENCE [LARGE SCALE GENOMIC DNA]</scope>
    <source>
        <strain evidence="4 5">DSM 2061</strain>
    </source>
</reference>
<feature type="domain" description="AMP-dependent synthetase/ligase" evidence="3">
    <location>
        <begin position="51"/>
        <end position="199"/>
    </location>
</feature>
<dbReference type="Proteomes" id="UP000185728">
    <property type="component" value="Unassembled WGS sequence"/>
</dbReference>
<organism evidence="4 5">
    <name type="scientific">Zobellia uliginosa</name>
    <dbReference type="NCBI Taxonomy" id="143224"/>
    <lineage>
        <taxon>Bacteria</taxon>
        <taxon>Pseudomonadati</taxon>
        <taxon>Bacteroidota</taxon>
        <taxon>Flavobacteriia</taxon>
        <taxon>Flavobacteriales</taxon>
        <taxon>Flavobacteriaceae</taxon>
        <taxon>Zobellia</taxon>
    </lineage>
</organism>
<keyword evidence="2 4" id="KW-0436">Ligase</keyword>
<evidence type="ECO:0000256" key="1">
    <source>
        <dbReference type="ARBA" id="ARBA00006432"/>
    </source>
</evidence>
<dbReference type="Gene3D" id="3.40.50.12780">
    <property type="entry name" value="N-terminal domain of ligase-like"/>
    <property type="match status" value="1"/>
</dbReference>
<evidence type="ECO:0000313" key="5">
    <source>
        <dbReference type="Proteomes" id="UP000185728"/>
    </source>
</evidence>
<evidence type="ECO:0000256" key="2">
    <source>
        <dbReference type="ARBA" id="ARBA00022598"/>
    </source>
</evidence>
<dbReference type="GO" id="GO:0016874">
    <property type="term" value="F:ligase activity"/>
    <property type="evidence" value="ECO:0007669"/>
    <property type="project" value="UniProtKB-KW"/>
</dbReference>
<comment type="similarity">
    <text evidence="1">Belongs to the ATP-dependent AMP-binding enzyme family.</text>
</comment>
<dbReference type="InterPro" id="IPR000873">
    <property type="entry name" value="AMP-dep_synth/lig_dom"/>
</dbReference>
<dbReference type="RefSeq" id="WP_076454586.1">
    <property type="nucleotide sequence ID" value="NZ_FTOB01000002.1"/>
</dbReference>
<accession>A0ABY1KPL2</accession>
<dbReference type="Gene3D" id="3.30.300.30">
    <property type="match status" value="1"/>
</dbReference>
<dbReference type="InterPro" id="IPR045851">
    <property type="entry name" value="AMP-bd_C_sf"/>
</dbReference>
<gene>
    <name evidence="4" type="ORF">SAMN05421766_102737</name>
</gene>
<dbReference type="Pfam" id="PF00501">
    <property type="entry name" value="AMP-binding"/>
    <property type="match status" value="1"/>
</dbReference>
<sequence length="363" mass="40020">MQTYKTLHNQFKLNGCSYSKEELKEVAYSLVKEGEAYEQAIGDFLIDWLNDAPSLTVHTSGSTGKPKPINLQKEHMLNSARATGAFFKLQPDDTALLCLPASFIAGKMMLVRAMVLGLSLDCVPPSSKPLTETSASYDFVAMVPQQFENSLYELDGVKKLIVGGAPVSYKLKQSFLKAAQRTNVYETYGMTETITHIAVKPLLAELIESDIDLDVFTTLADVSVTTDERGCLVIDAPLVSNETIYTNDIVRLTSEKTFKWLGRFDNVINSGGVKLFPEQIEAKLASIIDNRFFVAALPDEVLGQKLVLLVEGVDETAQLKDKIANLTTLNKFEVPKDIFAMEAFVETSSGKIKRKATLNKVAL</sequence>
<dbReference type="PANTHER" id="PTHR43201">
    <property type="entry name" value="ACYL-COA SYNTHETASE"/>
    <property type="match status" value="1"/>
</dbReference>
<name>A0ABY1KPL2_9FLAO</name>
<evidence type="ECO:0000313" key="4">
    <source>
        <dbReference type="EMBL" id="SIS56069.1"/>
    </source>
</evidence>
<dbReference type="InterPro" id="IPR042099">
    <property type="entry name" value="ANL_N_sf"/>
</dbReference>
<protein>
    <submittedName>
        <fullName evidence="4">O-succinylbenzoic acid--CoA ligase</fullName>
    </submittedName>
</protein>
<proteinExistence type="inferred from homology"/>
<keyword evidence="5" id="KW-1185">Reference proteome</keyword>
<dbReference type="SUPFAM" id="SSF56801">
    <property type="entry name" value="Acetyl-CoA synthetase-like"/>
    <property type="match status" value="1"/>
</dbReference>
<dbReference type="EMBL" id="FTOB01000002">
    <property type="protein sequence ID" value="SIS56069.1"/>
    <property type="molecule type" value="Genomic_DNA"/>
</dbReference>
<evidence type="ECO:0000259" key="3">
    <source>
        <dbReference type="Pfam" id="PF00501"/>
    </source>
</evidence>
<dbReference type="PANTHER" id="PTHR43201:SF5">
    <property type="entry name" value="MEDIUM-CHAIN ACYL-COA LIGASE ACSF2, MITOCHONDRIAL"/>
    <property type="match status" value="1"/>
</dbReference>